<evidence type="ECO:0000256" key="8">
    <source>
        <dbReference type="ARBA" id="ARBA00022723"/>
    </source>
</evidence>
<feature type="binding site" evidence="15">
    <location>
        <position position="154"/>
    </location>
    <ligand>
        <name>Mg(2+)</name>
        <dbReference type="ChEBI" id="CHEBI:18420"/>
        <label>1</label>
        <note>catalytic</note>
    </ligand>
</feature>
<dbReference type="GO" id="GO:0008254">
    <property type="term" value="F:3'-nucleotidase activity"/>
    <property type="evidence" value="ECO:0007669"/>
    <property type="project" value="TreeGrafter"/>
</dbReference>
<keyword evidence="12 16" id="KW-0472">Membrane</keyword>
<keyword evidence="7 16" id="KW-0812">Transmembrane</keyword>
<dbReference type="GO" id="GO:0052834">
    <property type="term" value="F:inositol monophosphate phosphatase activity"/>
    <property type="evidence" value="ECO:0007669"/>
    <property type="project" value="UniProtKB-EC"/>
</dbReference>
<evidence type="ECO:0000256" key="4">
    <source>
        <dbReference type="ARBA" id="ARBA00005152"/>
    </source>
</evidence>
<dbReference type="GO" id="GO:0046872">
    <property type="term" value="F:metal ion binding"/>
    <property type="evidence" value="ECO:0007669"/>
    <property type="project" value="UniProtKB-KW"/>
</dbReference>
<dbReference type="GO" id="GO:0005737">
    <property type="term" value="C:cytoplasm"/>
    <property type="evidence" value="ECO:0007669"/>
    <property type="project" value="UniProtKB-ARBA"/>
</dbReference>
<dbReference type="AlphaFoldDB" id="A0A9P0CEJ9"/>
<evidence type="ECO:0000256" key="12">
    <source>
        <dbReference type="ARBA" id="ARBA00023136"/>
    </source>
</evidence>
<dbReference type="PANTHER" id="PTHR43028:SF4">
    <property type="entry name" value="INOSITOL MONOPHOSPHATASE 3"/>
    <property type="match status" value="1"/>
</dbReference>
<evidence type="ECO:0000256" key="11">
    <source>
        <dbReference type="ARBA" id="ARBA00022989"/>
    </source>
</evidence>
<keyword evidence="9" id="KW-0378">Hydrolase</keyword>
<evidence type="ECO:0000256" key="14">
    <source>
        <dbReference type="ARBA" id="ARBA00042949"/>
    </source>
</evidence>
<dbReference type="GO" id="GO:0012505">
    <property type="term" value="C:endomembrane system"/>
    <property type="evidence" value="ECO:0007669"/>
    <property type="project" value="TreeGrafter"/>
</dbReference>
<dbReference type="PROSITE" id="PS00630">
    <property type="entry name" value="IMP_2"/>
    <property type="match status" value="1"/>
</dbReference>
<comment type="catalytic activity">
    <reaction evidence="1">
        <text>a myo-inositol phosphate + H2O = myo-inositol + phosphate</text>
        <dbReference type="Rhea" id="RHEA:24056"/>
        <dbReference type="ChEBI" id="CHEBI:15377"/>
        <dbReference type="ChEBI" id="CHEBI:17268"/>
        <dbReference type="ChEBI" id="CHEBI:43474"/>
        <dbReference type="ChEBI" id="CHEBI:84139"/>
        <dbReference type="EC" id="3.1.3.25"/>
    </reaction>
</comment>
<protein>
    <recommendedName>
        <fullName evidence="6">inositol-phosphate phosphatase</fullName>
        <ecNumber evidence="6">3.1.3.25</ecNumber>
    </recommendedName>
    <alternativeName>
        <fullName evidence="14">Inositol-1(or 4)-monophosphatase 3</fullName>
    </alternativeName>
    <alternativeName>
        <fullName evidence="13">Myo-inositol monophosphatase A3</fullName>
    </alternativeName>
</protein>
<comment type="cofactor">
    <cofactor evidence="2 15">
        <name>Mg(2+)</name>
        <dbReference type="ChEBI" id="CHEBI:18420"/>
    </cofactor>
</comment>
<evidence type="ECO:0000256" key="3">
    <source>
        <dbReference type="ARBA" id="ARBA00004167"/>
    </source>
</evidence>
<dbReference type="InterPro" id="IPR000760">
    <property type="entry name" value="Inositol_monophosphatase-like"/>
</dbReference>
<keyword evidence="8 15" id="KW-0479">Metal-binding</keyword>
<organism evidence="17 18">
    <name type="scientific">Psylliodes chrysocephalus</name>
    <dbReference type="NCBI Taxonomy" id="3402493"/>
    <lineage>
        <taxon>Eukaryota</taxon>
        <taxon>Metazoa</taxon>
        <taxon>Ecdysozoa</taxon>
        <taxon>Arthropoda</taxon>
        <taxon>Hexapoda</taxon>
        <taxon>Insecta</taxon>
        <taxon>Pterygota</taxon>
        <taxon>Neoptera</taxon>
        <taxon>Endopterygota</taxon>
        <taxon>Coleoptera</taxon>
        <taxon>Polyphaga</taxon>
        <taxon>Cucujiformia</taxon>
        <taxon>Chrysomeloidea</taxon>
        <taxon>Chrysomelidae</taxon>
        <taxon>Galerucinae</taxon>
        <taxon>Alticini</taxon>
        <taxon>Psylliodes</taxon>
    </lineage>
</organism>
<evidence type="ECO:0000256" key="6">
    <source>
        <dbReference type="ARBA" id="ARBA00013106"/>
    </source>
</evidence>
<evidence type="ECO:0000256" key="13">
    <source>
        <dbReference type="ARBA" id="ARBA00042119"/>
    </source>
</evidence>
<dbReference type="InterPro" id="IPR050725">
    <property type="entry name" value="CysQ/Inositol_MonoPase"/>
</dbReference>
<dbReference type="FunFam" id="3.30.540.10:FF:000012">
    <property type="entry name" value="Blast:Putative inositol monophosphatase 3"/>
    <property type="match status" value="1"/>
</dbReference>
<evidence type="ECO:0000313" key="18">
    <source>
        <dbReference type="Proteomes" id="UP001153636"/>
    </source>
</evidence>
<evidence type="ECO:0000256" key="9">
    <source>
        <dbReference type="ARBA" id="ARBA00022801"/>
    </source>
</evidence>
<feature type="binding site" evidence="15">
    <location>
        <position position="153"/>
    </location>
    <ligand>
        <name>Mg(2+)</name>
        <dbReference type="ChEBI" id="CHEBI:18420"/>
        <label>1</label>
        <note>catalytic</note>
    </ligand>
</feature>
<sequence>MMNFGGTVRLNKYGIFVILCIFIVYSLHLLSKKASDDRSEANKFNLRTLLSVAIKAAENGGKRVVENKDHMNVKSKGKTKEGLQDSVTNADVLSHCSMTSTIKHFFPSIKLISEEAVKHCEEETPEYDTVDFVSDDNEQFVNKDDVTVWIDPLDATHEYTEKLYQYVTTMVCVAVKGKPIIGVIHKPFEKITSWAWVGVSKSEDLDKFEEKASNDNLKVIVSRSHKGDIEKILQKKFDKKVAIISAAGAGYKALEVAKHQVDAYLHITAIKKWDVCAGNAVLNALGGKMLNKYGNELDYSNDVDVVNENGLIASLTKYKDFVGNLDL</sequence>
<dbReference type="OrthoDB" id="74460at2759"/>
<proteinExistence type="inferred from homology"/>
<feature type="binding site" evidence="15">
    <location>
        <position position="274"/>
    </location>
    <ligand>
        <name>Mg(2+)</name>
        <dbReference type="ChEBI" id="CHEBI:18420"/>
        <label>1</label>
        <note>catalytic</note>
    </ligand>
</feature>
<keyword evidence="18" id="KW-1185">Reference proteome</keyword>
<dbReference type="SUPFAM" id="SSF56655">
    <property type="entry name" value="Carbohydrate phosphatase"/>
    <property type="match status" value="1"/>
</dbReference>
<feature type="binding site" evidence="15">
    <location>
        <position position="114"/>
    </location>
    <ligand>
        <name>Mg(2+)</name>
        <dbReference type="ChEBI" id="CHEBI:18420"/>
        <label>1</label>
        <note>catalytic</note>
    </ligand>
</feature>
<comment type="pathway">
    <text evidence="4">Polyol metabolism; myo-inositol biosynthesis; myo-inositol from D-glucose 6-phosphate: step 2/2.</text>
</comment>
<evidence type="ECO:0000256" key="15">
    <source>
        <dbReference type="PIRSR" id="PIRSR600760-2"/>
    </source>
</evidence>
<dbReference type="GO" id="GO:0046854">
    <property type="term" value="P:phosphatidylinositol phosphate biosynthetic process"/>
    <property type="evidence" value="ECO:0007669"/>
    <property type="project" value="InterPro"/>
</dbReference>
<keyword evidence="10 15" id="KW-0460">Magnesium</keyword>
<dbReference type="EC" id="3.1.3.25" evidence="6"/>
<dbReference type="Pfam" id="PF00459">
    <property type="entry name" value="Inositol_P"/>
    <property type="match status" value="1"/>
</dbReference>
<evidence type="ECO:0000313" key="17">
    <source>
        <dbReference type="EMBL" id="CAH1098470.1"/>
    </source>
</evidence>
<dbReference type="Gene3D" id="3.40.190.80">
    <property type="match status" value="1"/>
</dbReference>
<evidence type="ECO:0000256" key="7">
    <source>
        <dbReference type="ARBA" id="ARBA00022692"/>
    </source>
</evidence>
<dbReference type="GO" id="GO:0016020">
    <property type="term" value="C:membrane"/>
    <property type="evidence" value="ECO:0007669"/>
    <property type="project" value="UniProtKB-SubCell"/>
</dbReference>
<reference evidence="17" key="1">
    <citation type="submission" date="2022-01" db="EMBL/GenBank/DDBJ databases">
        <authorList>
            <person name="King R."/>
        </authorList>
    </citation>
    <scope>NUCLEOTIDE SEQUENCE</scope>
</reference>
<feature type="transmembrane region" description="Helical" evidence="16">
    <location>
        <begin position="12"/>
        <end position="30"/>
    </location>
</feature>
<gene>
    <name evidence="17" type="ORF">PSYICH_LOCUS1126</name>
</gene>
<evidence type="ECO:0000256" key="5">
    <source>
        <dbReference type="ARBA" id="ARBA00009759"/>
    </source>
</evidence>
<evidence type="ECO:0000256" key="10">
    <source>
        <dbReference type="ARBA" id="ARBA00022842"/>
    </source>
</evidence>
<name>A0A9P0CEJ9_9CUCU</name>
<feature type="binding site" evidence="15">
    <location>
        <position position="151"/>
    </location>
    <ligand>
        <name>Mg(2+)</name>
        <dbReference type="ChEBI" id="CHEBI:18420"/>
        <label>1</label>
        <note>catalytic</note>
    </ligand>
</feature>
<keyword evidence="11 16" id="KW-1133">Transmembrane helix</keyword>
<dbReference type="PANTHER" id="PTHR43028">
    <property type="entry name" value="3'(2'),5'-BISPHOSPHATE NUCLEOTIDASE 1"/>
    <property type="match status" value="1"/>
</dbReference>
<accession>A0A9P0CEJ9</accession>
<evidence type="ECO:0000256" key="16">
    <source>
        <dbReference type="SAM" id="Phobius"/>
    </source>
</evidence>
<dbReference type="Gene3D" id="3.30.540.10">
    <property type="entry name" value="Fructose-1,6-Bisphosphatase, subunit A, domain 1"/>
    <property type="match status" value="1"/>
</dbReference>
<evidence type="ECO:0000256" key="1">
    <source>
        <dbReference type="ARBA" id="ARBA00001033"/>
    </source>
</evidence>
<dbReference type="InterPro" id="IPR020550">
    <property type="entry name" value="Inositol_monophosphatase_CS"/>
</dbReference>
<dbReference type="EMBL" id="OV651813">
    <property type="protein sequence ID" value="CAH1098470.1"/>
    <property type="molecule type" value="Genomic_DNA"/>
</dbReference>
<comment type="similarity">
    <text evidence="5">Belongs to the inositol monophosphatase superfamily.</text>
</comment>
<dbReference type="Proteomes" id="UP001153636">
    <property type="component" value="Chromosome 1"/>
</dbReference>
<comment type="subcellular location">
    <subcellularLocation>
        <location evidence="3">Membrane</location>
        <topology evidence="3">Single-pass membrane protein</topology>
    </subcellularLocation>
</comment>
<evidence type="ECO:0000256" key="2">
    <source>
        <dbReference type="ARBA" id="ARBA00001946"/>
    </source>
</evidence>